<gene>
    <name evidence="2" type="ORF">SV7mr_26470</name>
</gene>
<evidence type="ECO:0000313" key="2">
    <source>
        <dbReference type="EMBL" id="QDT60130.1"/>
    </source>
</evidence>
<keyword evidence="3" id="KW-1185">Reference proteome</keyword>
<dbReference type="Proteomes" id="UP000315003">
    <property type="component" value="Chromosome"/>
</dbReference>
<dbReference type="AlphaFoldDB" id="A0A517SVJ2"/>
<evidence type="ECO:0000256" key="1">
    <source>
        <dbReference type="SAM" id="MobiDB-lite"/>
    </source>
</evidence>
<reference evidence="2 3" key="1">
    <citation type="submission" date="2019-02" db="EMBL/GenBank/DDBJ databases">
        <title>Deep-cultivation of Planctomycetes and their phenomic and genomic characterization uncovers novel biology.</title>
        <authorList>
            <person name="Wiegand S."/>
            <person name="Jogler M."/>
            <person name="Boedeker C."/>
            <person name="Pinto D."/>
            <person name="Vollmers J."/>
            <person name="Rivas-Marin E."/>
            <person name="Kohn T."/>
            <person name="Peeters S.H."/>
            <person name="Heuer A."/>
            <person name="Rast P."/>
            <person name="Oberbeckmann S."/>
            <person name="Bunk B."/>
            <person name="Jeske O."/>
            <person name="Meyerdierks A."/>
            <person name="Storesund J.E."/>
            <person name="Kallscheuer N."/>
            <person name="Luecker S."/>
            <person name="Lage O.M."/>
            <person name="Pohl T."/>
            <person name="Merkel B.J."/>
            <person name="Hornburger P."/>
            <person name="Mueller R.-W."/>
            <person name="Bruemmer F."/>
            <person name="Labrenz M."/>
            <person name="Spormann A.M."/>
            <person name="Op den Camp H."/>
            <person name="Overmann J."/>
            <person name="Amann R."/>
            <person name="Jetten M.S.M."/>
            <person name="Mascher T."/>
            <person name="Medema M.H."/>
            <person name="Devos D.P."/>
            <person name="Kaster A.-K."/>
            <person name="Ovreas L."/>
            <person name="Rohde M."/>
            <person name="Galperin M.Y."/>
            <person name="Jogler C."/>
        </authorList>
    </citation>
    <scope>NUCLEOTIDE SEQUENCE [LARGE SCALE GENOMIC DNA]</scope>
    <source>
        <strain evidence="2 3">SV_7m_r</strain>
    </source>
</reference>
<evidence type="ECO:0000313" key="3">
    <source>
        <dbReference type="Proteomes" id="UP000315003"/>
    </source>
</evidence>
<dbReference type="EMBL" id="CP036272">
    <property type="protein sequence ID" value="QDT60130.1"/>
    <property type="molecule type" value="Genomic_DNA"/>
</dbReference>
<name>A0A517SVJ2_9BACT</name>
<organism evidence="2 3">
    <name type="scientific">Stieleria bergensis</name>
    <dbReference type="NCBI Taxonomy" id="2528025"/>
    <lineage>
        <taxon>Bacteria</taxon>
        <taxon>Pseudomonadati</taxon>
        <taxon>Planctomycetota</taxon>
        <taxon>Planctomycetia</taxon>
        <taxon>Pirellulales</taxon>
        <taxon>Pirellulaceae</taxon>
        <taxon>Stieleria</taxon>
    </lineage>
</organism>
<feature type="region of interest" description="Disordered" evidence="1">
    <location>
        <begin position="1"/>
        <end position="49"/>
    </location>
</feature>
<proteinExistence type="predicted"/>
<accession>A0A517SVJ2</accession>
<protein>
    <submittedName>
        <fullName evidence="2">Uncharacterized protein</fullName>
    </submittedName>
</protein>
<feature type="compositionally biased region" description="Polar residues" evidence="1">
    <location>
        <begin position="32"/>
        <end position="49"/>
    </location>
</feature>
<sequence length="69" mass="7513">MVPVRSSQHPKPYYSLNAQNSPSMDTLFRDFPNQSQAEPPQGPSGSIQASRVNVARSVITAWSVTLLGL</sequence>